<dbReference type="SUPFAM" id="SSF46689">
    <property type="entry name" value="Homeodomain-like"/>
    <property type="match status" value="1"/>
</dbReference>
<dbReference type="OrthoDB" id="9812993at2"/>
<protein>
    <submittedName>
        <fullName evidence="4">TetR/AcrR family transcriptional regulator</fullName>
    </submittedName>
</protein>
<gene>
    <name evidence="4" type="ORF">DNH61_13080</name>
</gene>
<dbReference type="InterPro" id="IPR050624">
    <property type="entry name" value="HTH-type_Tx_Regulator"/>
</dbReference>
<dbReference type="InterPro" id="IPR036271">
    <property type="entry name" value="Tet_transcr_reg_TetR-rel_C_sf"/>
</dbReference>
<evidence type="ECO:0000313" key="4">
    <source>
        <dbReference type="EMBL" id="PZD95462.1"/>
    </source>
</evidence>
<dbReference type="InterPro" id="IPR009057">
    <property type="entry name" value="Homeodomain-like_sf"/>
</dbReference>
<dbReference type="SUPFAM" id="SSF48498">
    <property type="entry name" value="Tetracyclin repressor-like, C-terminal domain"/>
    <property type="match status" value="1"/>
</dbReference>
<evidence type="ECO:0000259" key="3">
    <source>
        <dbReference type="PROSITE" id="PS50977"/>
    </source>
</evidence>
<feature type="DNA-binding region" description="H-T-H motif" evidence="2">
    <location>
        <begin position="33"/>
        <end position="52"/>
    </location>
</feature>
<proteinExistence type="predicted"/>
<evidence type="ECO:0000256" key="2">
    <source>
        <dbReference type="PROSITE-ProRule" id="PRU00335"/>
    </source>
</evidence>
<dbReference type="Pfam" id="PF00440">
    <property type="entry name" value="TetR_N"/>
    <property type="match status" value="1"/>
</dbReference>
<dbReference type="EMBL" id="QKRB01000044">
    <property type="protein sequence ID" value="PZD95462.1"/>
    <property type="molecule type" value="Genomic_DNA"/>
</dbReference>
<name>A0A2W1LKD0_9BACL</name>
<reference evidence="4 5" key="1">
    <citation type="submission" date="2018-06" db="EMBL/GenBank/DDBJ databases">
        <title>Paenibacillus imtechensis sp. nov.</title>
        <authorList>
            <person name="Pinnaka A.K."/>
            <person name="Singh H."/>
            <person name="Kaur M."/>
        </authorList>
    </citation>
    <scope>NUCLEOTIDE SEQUENCE [LARGE SCALE GENOMIC DNA]</scope>
    <source>
        <strain evidence="4 5">SMB1</strain>
    </source>
</reference>
<feature type="domain" description="HTH tetR-type" evidence="3">
    <location>
        <begin position="10"/>
        <end position="70"/>
    </location>
</feature>
<dbReference type="RefSeq" id="WP_111147092.1">
    <property type="nucleotide sequence ID" value="NZ_QKRB01000044.1"/>
</dbReference>
<dbReference type="Proteomes" id="UP000249522">
    <property type="component" value="Unassembled WGS sequence"/>
</dbReference>
<dbReference type="GO" id="GO:0003677">
    <property type="term" value="F:DNA binding"/>
    <property type="evidence" value="ECO:0007669"/>
    <property type="project" value="UniProtKB-UniRule"/>
</dbReference>
<dbReference type="AlphaFoldDB" id="A0A2W1LKD0"/>
<dbReference type="PANTHER" id="PTHR43479">
    <property type="entry name" value="ACREF/ENVCD OPERON REPRESSOR-RELATED"/>
    <property type="match status" value="1"/>
</dbReference>
<dbReference type="Gene3D" id="1.10.357.10">
    <property type="entry name" value="Tetracycline Repressor, domain 2"/>
    <property type="match status" value="1"/>
</dbReference>
<keyword evidence="5" id="KW-1185">Reference proteome</keyword>
<organism evidence="4 5">
    <name type="scientific">Paenibacillus sambharensis</name>
    <dbReference type="NCBI Taxonomy" id="1803190"/>
    <lineage>
        <taxon>Bacteria</taxon>
        <taxon>Bacillati</taxon>
        <taxon>Bacillota</taxon>
        <taxon>Bacilli</taxon>
        <taxon>Bacillales</taxon>
        <taxon>Paenibacillaceae</taxon>
        <taxon>Paenibacillus</taxon>
    </lineage>
</organism>
<dbReference type="PROSITE" id="PS50977">
    <property type="entry name" value="HTH_TETR_2"/>
    <property type="match status" value="1"/>
</dbReference>
<comment type="caution">
    <text evidence="4">The sequence shown here is derived from an EMBL/GenBank/DDBJ whole genome shotgun (WGS) entry which is preliminary data.</text>
</comment>
<accession>A0A2W1LKD0</accession>
<dbReference type="PANTHER" id="PTHR43479:SF11">
    <property type="entry name" value="ACREF_ENVCD OPERON REPRESSOR-RELATED"/>
    <property type="match status" value="1"/>
</dbReference>
<dbReference type="InterPro" id="IPR001647">
    <property type="entry name" value="HTH_TetR"/>
</dbReference>
<evidence type="ECO:0000256" key="1">
    <source>
        <dbReference type="ARBA" id="ARBA00023125"/>
    </source>
</evidence>
<sequence length="208" mass="23984">MRKFDEREREIIAAKLISEGRRQFEALGLKKTSVADLTKAAGIAQGSFYLFYGSKEELYYDILLQEEHDIREQMLAPLREGRVSREAFKQLLQASIRLMEERPLLRQLYDEAVMEQLFRKLPEEKLSENFQNDADDLLPVLLRGKEQGWLTAEDPETVVSLLRAVVLLSFQKRQIGEEQYDATMELLTDLIARGLVAEGEGETDDDRS</sequence>
<keyword evidence="1 2" id="KW-0238">DNA-binding</keyword>
<evidence type="ECO:0000313" key="5">
    <source>
        <dbReference type="Proteomes" id="UP000249522"/>
    </source>
</evidence>